<evidence type="ECO:0000313" key="18">
    <source>
        <dbReference type="Proteomes" id="UP001150907"/>
    </source>
</evidence>
<keyword evidence="8" id="KW-0256">Endoplasmic reticulum</keyword>
<dbReference type="GO" id="GO:0071949">
    <property type="term" value="F:FAD binding"/>
    <property type="evidence" value="ECO:0007669"/>
    <property type="project" value="InterPro"/>
</dbReference>
<keyword evidence="14" id="KW-0325">Glycoprotein</keyword>
<evidence type="ECO:0000256" key="2">
    <source>
        <dbReference type="ARBA" id="ARBA00004367"/>
    </source>
</evidence>
<evidence type="ECO:0000313" key="17">
    <source>
        <dbReference type="EMBL" id="KAJ2003959.1"/>
    </source>
</evidence>
<dbReference type="GO" id="GO:0034975">
    <property type="term" value="P:protein folding in endoplasmic reticulum"/>
    <property type="evidence" value="ECO:0007669"/>
    <property type="project" value="InterPro"/>
</dbReference>
<protein>
    <submittedName>
        <fullName evidence="17">Endoplasmic oxidoreductin-1</fullName>
    </submittedName>
</protein>
<evidence type="ECO:0000256" key="7">
    <source>
        <dbReference type="ARBA" id="ARBA00022729"/>
    </source>
</evidence>
<evidence type="ECO:0000256" key="12">
    <source>
        <dbReference type="ARBA" id="ARBA00023136"/>
    </source>
</evidence>
<evidence type="ECO:0000256" key="13">
    <source>
        <dbReference type="ARBA" id="ARBA00023157"/>
    </source>
</evidence>
<keyword evidence="10" id="KW-0249">Electron transport</keyword>
<organism evidence="17 18">
    <name type="scientific">Coemansia thaxteri</name>
    <dbReference type="NCBI Taxonomy" id="2663907"/>
    <lineage>
        <taxon>Eukaryota</taxon>
        <taxon>Fungi</taxon>
        <taxon>Fungi incertae sedis</taxon>
        <taxon>Zoopagomycota</taxon>
        <taxon>Kickxellomycotina</taxon>
        <taxon>Kickxellomycetes</taxon>
        <taxon>Kickxellales</taxon>
        <taxon>Kickxellaceae</taxon>
        <taxon>Coemansia</taxon>
    </lineage>
</organism>
<dbReference type="PANTHER" id="PTHR12613:SF0">
    <property type="entry name" value="ERO1-LIKE PROTEIN"/>
    <property type="match status" value="1"/>
</dbReference>
<evidence type="ECO:0000256" key="3">
    <source>
        <dbReference type="ARBA" id="ARBA00008277"/>
    </source>
</evidence>
<evidence type="ECO:0000256" key="14">
    <source>
        <dbReference type="ARBA" id="ARBA00023180"/>
    </source>
</evidence>
<evidence type="ECO:0000256" key="5">
    <source>
        <dbReference type="ARBA" id="ARBA00022448"/>
    </source>
</evidence>
<keyword evidence="9" id="KW-0274">FAD</keyword>
<evidence type="ECO:0000256" key="10">
    <source>
        <dbReference type="ARBA" id="ARBA00022982"/>
    </source>
</evidence>
<comment type="subunit">
    <text evidence="4">May function both as a monomer and a homodimer.</text>
</comment>
<evidence type="ECO:0000256" key="9">
    <source>
        <dbReference type="ARBA" id="ARBA00022827"/>
    </source>
</evidence>
<comment type="subcellular location">
    <subcellularLocation>
        <location evidence="2">Endoplasmic reticulum membrane</location>
        <topology evidence="2">Peripheral membrane protein</topology>
        <orientation evidence="2">Lumenal side</orientation>
    </subcellularLocation>
</comment>
<comment type="similarity">
    <text evidence="3">Belongs to the EROs family.</text>
</comment>
<keyword evidence="13" id="KW-1015">Disulfide bond</keyword>
<keyword evidence="12" id="KW-0472">Membrane</keyword>
<feature type="region of interest" description="Disordered" evidence="16">
    <location>
        <begin position="1"/>
        <end position="41"/>
    </location>
</feature>
<evidence type="ECO:0000256" key="15">
    <source>
        <dbReference type="ARBA" id="ARBA00023284"/>
    </source>
</evidence>
<sequence length="539" mass="60812">MAKARTPPGSTKPPISCAANTPEHRPQPSNDGDEQKPSRTDTRARWMWTAVRVAALVAAAATAYIARDSPHALGFSSAAQEQPKQPSPNVGFMAQVLQKSKGQNICKPEGYVMDTYSDFDTVEALNRRLAAPLRKLVRTKFFRTLRVELYKPCQFWRSEGSCFQRDCIVQPLEDRDIPAAWRKQTVDQTNFGPFLGSFPRQRPEYSDKDFALVNDETYGEGVWLDLVENPERFTGYAGAGANAIWMSIYQHNCFGVPPYIQDTAGGWGSQLVNVDGKSMPFVQPPRKHRDLAPFLESLAEEDTALTLPADVPREYRMFYRAVSGLHASTSTHICADYFNATSNQWEPNLNCFIARIGAFPDRLQNIYFNFVLLTRAMQKMAPFLSAYDYSTNVPKEDRAVIKLIPKVLSTVKKAGLVFDDSELFLSANGPGLKTEFKENFRNISRIMDCTGCEKCRLWGKTQTLGIGTALKVLFSYPDRAFRGRFTSLDFKRNEIVALITTYFQFSRSIEDIAMFRGMYQNLVTDWRASNNISHSTISP</sequence>
<name>A0A9W8EI65_9FUNG</name>
<gene>
    <name evidence="17" type="primary">ERO1</name>
    <name evidence="17" type="ORF">H4R26_002772</name>
</gene>
<evidence type="ECO:0000256" key="1">
    <source>
        <dbReference type="ARBA" id="ARBA00001974"/>
    </source>
</evidence>
<dbReference type="GO" id="GO:0005789">
    <property type="term" value="C:endoplasmic reticulum membrane"/>
    <property type="evidence" value="ECO:0007669"/>
    <property type="project" value="UniProtKB-SubCell"/>
</dbReference>
<dbReference type="GO" id="GO:0015035">
    <property type="term" value="F:protein-disulfide reductase activity"/>
    <property type="evidence" value="ECO:0007669"/>
    <property type="project" value="InterPro"/>
</dbReference>
<evidence type="ECO:0000256" key="6">
    <source>
        <dbReference type="ARBA" id="ARBA00022630"/>
    </source>
</evidence>
<keyword evidence="7" id="KW-0732">Signal</keyword>
<proteinExistence type="inferred from homology"/>
<dbReference type="Proteomes" id="UP001150907">
    <property type="component" value="Unassembled WGS sequence"/>
</dbReference>
<dbReference type="SUPFAM" id="SSF110019">
    <property type="entry name" value="ERO1-like"/>
    <property type="match status" value="1"/>
</dbReference>
<keyword evidence="18" id="KW-1185">Reference proteome</keyword>
<keyword evidence="5" id="KW-0813">Transport</keyword>
<evidence type="ECO:0000256" key="16">
    <source>
        <dbReference type="SAM" id="MobiDB-lite"/>
    </source>
</evidence>
<accession>A0A9W8EI65</accession>
<dbReference type="Pfam" id="PF04137">
    <property type="entry name" value="ERO1"/>
    <property type="match status" value="1"/>
</dbReference>
<reference evidence="17" key="1">
    <citation type="submission" date="2022-07" db="EMBL/GenBank/DDBJ databases">
        <title>Phylogenomic reconstructions and comparative analyses of Kickxellomycotina fungi.</title>
        <authorList>
            <person name="Reynolds N.K."/>
            <person name="Stajich J.E."/>
            <person name="Barry K."/>
            <person name="Grigoriev I.V."/>
            <person name="Crous P."/>
            <person name="Smith M.E."/>
        </authorList>
    </citation>
    <scope>NUCLEOTIDE SEQUENCE</scope>
    <source>
        <strain evidence="17">IMI 214461</strain>
    </source>
</reference>
<keyword evidence="15" id="KW-0676">Redox-active center</keyword>
<dbReference type="InterPro" id="IPR037192">
    <property type="entry name" value="ERO1-like_sf"/>
</dbReference>
<keyword evidence="6" id="KW-0285">Flavoprotein</keyword>
<dbReference type="AlphaFoldDB" id="A0A9W8EI65"/>
<evidence type="ECO:0000256" key="8">
    <source>
        <dbReference type="ARBA" id="ARBA00022824"/>
    </source>
</evidence>
<dbReference type="PANTHER" id="PTHR12613">
    <property type="entry name" value="ERO1-RELATED"/>
    <property type="match status" value="1"/>
</dbReference>
<comment type="caution">
    <text evidence="17">The sequence shown here is derived from an EMBL/GenBank/DDBJ whole genome shotgun (WGS) entry which is preliminary data.</text>
</comment>
<keyword evidence="11" id="KW-0560">Oxidoreductase</keyword>
<evidence type="ECO:0000256" key="4">
    <source>
        <dbReference type="ARBA" id="ARBA00011802"/>
    </source>
</evidence>
<dbReference type="InterPro" id="IPR007266">
    <property type="entry name" value="Ero1"/>
</dbReference>
<dbReference type="EMBL" id="JANBQF010000184">
    <property type="protein sequence ID" value="KAJ2003959.1"/>
    <property type="molecule type" value="Genomic_DNA"/>
</dbReference>
<dbReference type="OrthoDB" id="269384at2759"/>
<dbReference type="GO" id="GO:0016972">
    <property type="term" value="F:thiol oxidase activity"/>
    <property type="evidence" value="ECO:0007669"/>
    <property type="project" value="InterPro"/>
</dbReference>
<evidence type="ECO:0000256" key="11">
    <source>
        <dbReference type="ARBA" id="ARBA00023002"/>
    </source>
</evidence>
<comment type="cofactor">
    <cofactor evidence="1">
        <name>FAD</name>
        <dbReference type="ChEBI" id="CHEBI:57692"/>
    </cofactor>
</comment>